<dbReference type="NCBIfam" id="NF045485">
    <property type="entry name" value="FPPsyn"/>
    <property type="match status" value="1"/>
</dbReference>
<reference evidence="8" key="1">
    <citation type="submission" date="2021-05" db="EMBL/GenBank/DDBJ databases">
        <title>The genome of the haptophyte Pavlova lutheri (Diacronema luteri, Pavlovales) - a model for lipid biosynthesis in eukaryotic algae.</title>
        <authorList>
            <person name="Hulatt C.J."/>
            <person name="Posewitz M.C."/>
        </authorList>
    </citation>
    <scope>NUCLEOTIDE SEQUENCE</scope>
    <source>
        <strain evidence="8">NIVA-4/92</strain>
    </source>
</reference>
<sequence length="338" mass="35350">MAIVVLISALAYSKAGTRALGAVALRAVGTSQVHASVVGAGFDIATYLEARKVIVEKALDESLPVMHENAREITESMRYSLMAGGKRIRPALCLAAAELFGGQAAIAAAMPTAVALEMIHTMSLIHDDLPAMDNDDLRRGKPTNHVLYGEPLAILAGDALLSTSFEHVAAHTKGVPAERVVDVLRRLGTCVGAVGLAGGQAMDIKCEADPNVSLDDLTWIHTHKTAALLQASVACGAILGGASAADVRALETYALKIGLAFQVADDILDVTATSEELGKTAGKDLTMDKTTYPKLLGLEKSKQVAEEMIADAKRALEPYGDKGAALAALADFIIGRKN</sequence>
<dbReference type="FunFam" id="1.10.600.10:FF:000001">
    <property type="entry name" value="Geranylgeranyl diphosphate synthase"/>
    <property type="match status" value="1"/>
</dbReference>
<dbReference type="Proteomes" id="UP000751190">
    <property type="component" value="Unassembled WGS sequence"/>
</dbReference>
<dbReference type="Pfam" id="PF00348">
    <property type="entry name" value="polyprenyl_synt"/>
    <property type="match status" value="1"/>
</dbReference>
<comment type="caution">
    <text evidence="8">The sequence shown here is derived from an EMBL/GenBank/DDBJ whole genome shotgun (WGS) entry which is preliminary data.</text>
</comment>
<evidence type="ECO:0000256" key="6">
    <source>
        <dbReference type="ARBA" id="ARBA00023229"/>
    </source>
</evidence>
<dbReference type="GO" id="GO:0046872">
    <property type="term" value="F:metal ion binding"/>
    <property type="evidence" value="ECO:0007669"/>
    <property type="project" value="UniProtKB-KW"/>
</dbReference>
<evidence type="ECO:0000256" key="5">
    <source>
        <dbReference type="ARBA" id="ARBA00022842"/>
    </source>
</evidence>
<dbReference type="AlphaFoldDB" id="A0A8J5Y4R1"/>
<keyword evidence="3 7" id="KW-0808">Transferase</keyword>
<keyword evidence="9" id="KW-1185">Reference proteome</keyword>
<proteinExistence type="inferred from homology"/>
<dbReference type="SFLD" id="SFLDS00005">
    <property type="entry name" value="Isoprenoid_Synthase_Type_I"/>
    <property type="match status" value="1"/>
</dbReference>
<dbReference type="OrthoDB" id="6921389at2759"/>
<protein>
    <recommendedName>
        <fullName evidence="10">Geranylgeranyl diphosphate synthase</fullName>
    </recommendedName>
</protein>
<comment type="similarity">
    <text evidence="2 7">Belongs to the FPP/GGPP synthase family.</text>
</comment>
<keyword evidence="5" id="KW-0460">Magnesium</keyword>
<accession>A0A8J5Y4R1</accession>
<dbReference type="InterPro" id="IPR008949">
    <property type="entry name" value="Isoprenoid_synthase_dom_sf"/>
</dbReference>
<dbReference type="CDD" id="cd00685">
    <property type="entry name" value="Trans_IPPS_HT"/>
    <property type="match status" value="1"/>
</dbReference>
<keyword evidence="4" id="KW-0479">Metal-binding</keyword>
<dbReference type="Gene3D" id="1.10.600.10">
    <property type="entry name" value="Farnesyl Diphosphate Synthase"/>
    <property type="match status" value="1"/>
</dbReference>
<evidence type="ECO:0000256" key="7">
    <source>
        <dbReference type="RuleBase" id="RU004466"/>
    </source>
</evidence>
<dbReference type="InterPro" id="IPR000092">
    <property type="entry name" value="Polyprenyl_synt"/>
</dbReference>
<gene>
    <name evidence="8" type="ORF">KFE25_009275</name>
</gene>
<evidence type="ECO:0000256" key="1">
    <source>
        <dbReference type="ARBA" id="ARBA00001946"/>
    </source>
</evidence>
<dbReference type="InterPro" id="IPR033749">
    <property type="entry name" value="Polyprenyl_synt_CS"/>
</dbReference>
<dbReference type="PANTHER" id="PTHR43281">
    <property type="entry name" value="FARNESYL DIPHOSPHATE SYNTHASE"/>
    <property type="match status" value="1"/>
</dbReference>
<evidence type="ECO:0000256" key="4">
    <source>
        <dbReference type="ARBA" id="ARBA00022723"/>
    </source>
</evidence>
<dbReference type="SUPFAM" id="SSF48576">
    <property type="entry name" value="Terpenoid synthases"/>
    <property type="match status" value="1"/>
</dbReference>
<dbReference type="PROSITE" id="PS00723">
    <property type="entry name" value="POLYPRENYL_SYNTHASE_1"/>
    <property type="match status" value="1"/>
</dbReference>
<evidence type="ECO:0008006" key="10">
    <source>
        <dbReference type="Google" id="ProtNLM"/>
    </source>
</evidence>
<organism evidence="8 9">
    <name type="scientific">Diacronema lutheri</name>
    <name type="common">Unicellular marine alga</name>
    <name type="synonym">Monochrysis lutheri</name>
    <dbReference type="NCBI Taxonomy" id="2081491"/>
    <lineage>
        <taxon>Eukaryota</taxon>
        <taxon>Haptista</taxon>
        <taxon>Haptophyta</taxon>
        <taxon>Pavlovophyceae</taxon>
        <taxon>Pavlovales</taxon>
        <taxon>Pavlovaceae</taxon>
        <taxon>Diacronema</taxon>
    </lineage>
</organism>
<dbReference type="PANTHER" id="PTHR43281:SF1">
    <property type="entry name" value="FARNESYL DIPHOSPHATE SYNTHASE"/>
    <property type="match status" value="1"/>
</dbReference>
<dbReference type="GO" id="GO:0004659">
    <property type="term" value="F:prenyltransferase activity"/>
    <property type="evidence" value="ECO:0007669"/>
    <property type="project" value="InterPro"/>
</dbReference>
<keyword evidence="6" id="KW-0414">Isoprene biosynthesis</keyword>
<dbReference type="OMA" id="EGMIGGQ"/>
<comment type="cofactor">
    <cofactor evidence="1">
        <name>Mg(2+)</name>
        <dbReference type="ChEBI" id="CHEBI:18420"/>
    </cofactor>
</comment>
<evidence type="ECO:0000313" key="9">
    <source>
        <dbReference type="Proteomes" id="UP000751190"/>
    </source>
</evidence>
<name>A0A8J5Y4R1_DIALT</name>
<dbReference type="PROSITE" id="PS00444">
    <property type="entry name" value="POLYPRENYL_SYNTHASE_2"/>
    <property type="match status" value="1"/>
</dbReference>
<evidence type="ECO:0000256" key="2">
    <source>
        <dbReference type="ARBA" id="ARBA00006706"/>
    </source>
</evidence>
<evidence type="ECO:0000313" key="8">
    <source>
        <dbReference type="EMBL" id="KAG8470854.1"/>
    </source>
</evidence>
<dbReference type="GO" id="GO:0005737">
    <property type="term" value="C:cytoplasm"/>
    <property type="evidence" value="ECO:0007669"/>
    <property type="project" value="UniProtKB-ARBA"/>
</dbReference>
<dbReference type="InterPro" id="IPR053378">
    <property type="entry name" value="Prenyl_diphosphate_synthase"/>
</dbReference>
<evidence type="ECO:0000256" key="3">
    <source>
        <dbReference type="ARBA" id="ARBA00022679"/>
    </source>
</evidence>
<dbReference type="SFLD" id="SFLDG01017">
    <property type="entry name" value="Polyprenyl_Transferase_Like"/>
    <property type="match status" value="1"/>
</dbReference>
<dbReference type="GO" id="GO:0008299">
    <property type="term" value="P:isoprenoid biosynthetic process"/>
    <property type="evidence" value="ECO:0007669"/>
    <property type="project" value="UniProtKB-KW"/>
</dbReference>
<dbReference type="EMBL" id="JAGTXO010000001">
    <property type="protein sequence ID" value="KAG8470854.1"/>
    <property type="molecule type" value="Genomic_DNA"/>
</dbReference>